<reference evidence="2" key="1">
    <citation type="journal article" date="2024" name="Antonie Van Leeuwenhoek">
        <title>Bradyrhizobium ontarionense sp. nov., a novel bacterial symbiont isolated from Aeschynomene indica (Indian jointvetch), harbours photosynthesis, nitrogen fixation and nitrous oxide (N2O) reductase genes.</title>
        <authorList>
            <person name="Bromfield E.S.P."/>
            <person name="Cloutier S."/>
        </authorList>
    </citation>
    <scope>NUCLEOTIDE SEQUENCE</scope>
    <source>
        <strain evidence="2">A19</strain>
    </source>
</reference>
<evidence type="ECO:0000313" key="3">
    <source>
        <dbReference type="Proteomes" id="UP001431010"/>
    </source>
</evidence>
<dbReference type="SUPFAM" id="SSF55729">
    <property type="entry name" value="Acyl-CoA N-acyltransferases (Nat)"/>
    <property type="match status" value="1"/>
</dbReference>
<dbReference type="PROSITE" id="PS51186">
    <property type="entry name" value="GNAT"/>
    <property type="match status" value="1"/>
</dbReference>
<gene>
    <name evidence="2" type="ORF">LQG66_09495</name>
</gene>
<sequence length="255" mass="28701">MLLPLGHTWRVRCARCHHRGTIIAATADLAARQLRCRSCGHRQAFVPEVIVRSTRRPNGRKARAARAAAKSRDAPTFAPTTDPMLNDRIDDLWAAGPKGPARQPMQIRSLRPSDVETILQIFRKVACQIPIDLSTSEHVQAMREKINNCYLNRFSVAAVDIDGVIVGFQLAQEKIAANELRYIYLAYAGVTAEAKGNGVFRQLVEAEKNHGLPLFAEVKPDNKSRMDEILINCGFHRYLLDPEEKILADFRWDPH</sequence>
<dbReference type="InterPro" id="IPR016181">
    <property type="entry name" value="Acyl_CoA_acyltransferase"/>
</dbReference>
<feature type="domain" description="N-acetyltransferase" evidence="1">
    <location>
        <begin position="105"/>
        <end position="253"/>
    </location>
</feature>
<protein>
    <recommendedName>
        <fullName evidence="1">N-acetyltransferase domain-containing protein</fullName>
    </recommendedName>
</protein>
<dbReference type="InterPro" id="IPR000182">
    <property type="entry name" value="GNAT_dom"/>
</dbReference>
<name>A0ABY3RGB6_9BRAD</name>
<evidence type="ECO:0000313" key="2">
    <source>
        <dbReference type="EMBL" id="UFZ06505.1"/>
    </source>
</evidence>
<dbReference type="Gene3D" id="3.40.630.30">
    <property type="match status" value="1"/>
</dbReference>
<accession>A0ABY3RGB6</accession>
<dbReference type="EMBL" id="CP088156">
    <property type="protein sequence ID" value="UFZ06505.1"/>
    <property type="molecule type" value="Genomic_DNA"/>
</dbReference>
<organism evidence="2 3">
    <name type="scientific">Bradyrhizobium ontarionense</name>
    <dbReference type="NCBI Taxonomy" id="2898149"/>
    <lineage>
        <taxon>Bacteria</taxon>
        <taxon>Pseudomonadati</taxon>
        <taxon>Pseudomonadota</taxon>
        <taxon>Alphaproteobacteria</taxon>
        <taxon>Hyphomicrobiales</taxon>
        <taxon>Nitrobacteraceae</taxon>
        <taxon>Bradyrhizobium</taxon>
    </lineage>
</organism>
<proteinExistence type="predicted"/>
<dbReference type="RefSeq" id="WP_231325829.1">
    <property type="nucleotide sequence ID" value="NZ_CP088156.1"/>
</dbReference>
<dbReference type="Proteomes" id="UP001431010">
    <property type="component" value="Chromosome"/>
</dbReference>
<evidence type="ECO:0000259" key="1">
    <source>
        <dbReference type="PROSITE" id="PS51186"/>
    </source>
</evidence>
<keyword evidence="3" id="KW-1185">Reference proteome</keyword>